<feature type="domain" description="Fungal lipase-type" evidence="6">
    <location>
        <begin position="102"/>
        <end position="242"/>
    </location>
</feature>
<evidence type="ECO:0000256" key="4">
    <source>
        <dbReference type="ARBA" id="ARBA00048461"/>
    </source>
</evidence>
<gene>
    <name evidence="7" type="ORF">AMATHDRAFT_193495</name>
</gene>
<dbReference type="OrthoDB" id="426718at2759"/>
<comment type="catalytic activity">
    <reaction evidence="3">
        <text>a diacylglycerol + H2O = a monoacylglycerol + a fatty acid + H(+)</text>
        <dbReference type="Rhea" id="RHEA:32731"/>
        <dbReference type="ChEBI" id="CHEBI:15377"/>
        <dbReference type="ChEBI" id="CHEBI:15378"/>
        <dbReference type="ChEBI" id="CHEBI:17408"/>
        <dbReference type="ChEBI" id="CHEBI:18035"/>
        <dbReference type="ChEBI" id="CHEBI:28868"/>
    </reaction>
</comment>
<dbReference type="AlphaFoldDB" id="A0A2A9NJG2"/>
<evidence type="ECO:0000313" key="8">
    <source>
        <dbReference type="Proteomes" id="UP000242287"/>
    </source>
</evidence>
<feature type="signal peptide" evidence="5">
    <location>
        <begin position="1"/>
        <end position="20"/>
    </location>
</feature>
<sequence>MLSLPSLSLLYFFAFSFVQAAPRYKLRDDSLTALSADQIASFKPFTHYASTACCDPATTLNWSCGENCDANPTFQPIASGGDGALNQFWFVGIDPTLETVILAHQGTDVSKIVPVITDVDFHLTNLDENLFPGIDPSIEVHDGFEDAHKRQAVATDTLAAVQKALSVSQFNKVTVVGHSLGGALAQLSSVFLPLHIPRVTVTTIGYGSPRVGNDAFANFVDTNLALTRINNKKDPVPTLPGRFLGFHHSNGEKHIIDSGAFVDCPGHDNTDSQCSTGEVPNVFVGTVGDHHGPYDGVVMGC</sequence>
<keyword evidence="1" id="KW-1015">Disulfide bond</keyword>
<protein>
    <recommendedName>
        <fullName evidence="6">Fungal lipase-type domain-containing protein</fullName>
    </recommendedName>
</protein>
<keyword evidence="5" id="KW-0732">Signal</keyword>
<keyword evidence="8" id="KW-1185">Reference proteome</keyword>
<comment type="similarity">
    <text evidence="2">Belongs to the AB hydrolase superfamily. Lipase family. Class 3 subfamily.</text>
</comment>
<dbReference type="EMBL" id="KZ302008">
    <property type="protein sequence ID" value="PFH50218.1"/>
    <property type="molecule type" value="Genomic_DNA"/>
</dbReference>
<evidence type="ECO:0000259" key="6">
    <source>
        <dbReference type="Pfam" id="PF01764"/>
    </source>
</evidence>
<reference evidence="7 8" key="1">
    <citation type="submission" date="2014-02" db="EMBL/GenBank/DDBJ databases">
        <title>Transposable element dynamics among asymbiotic and ectomycorrhizal Amanita fungi.</title>
        <authorList>
            <consortium name="DOE Joint Genome Institute"/>
            <person name="Hess J."/>
            <person name="Skrede I."/>
            <person name="Wolfe B."/>
            <person name="LaButti K."/>
            <person name="Ohm R.A."/>
            <person name="Grigoriev I.V."/>
            <person name="Pringle A."/>
        </authorList>
    </citation>
    <scope>NUCLEOTIDE SEQUENCE [LARGE SCALE GENOMIC DNA]</scope>
    <source>
        <strain evidence="7 8">SKay4041</strain>
    </source>
</reference>
<organism evidence="7 8">
    <name type="scientific">Amanita thiersii Skay4041</name>
    <dbReference type="NCBI Taxonomy" id="703135"/>
    <lineage>
        <taxon>Eukaryota</taxon>
        <taxon>Fungi</taxon>
        <taxon>Dikarya</taxon>
        <taxon>Basidiomycota</taxon>
        <taxon>Agaricomycotina</taxon>
        <taxon>Agaricomycetes</taxon>
        <taxon>Agaricomycetidae</taxon>
        <taxon>Agaricales</taxon>
        <taxon>Pluteineae</taxon>
        <taxon>Amanitaceae</taxon>
        <taxon>Amanita</taxon>
    </lineage>
</organism>
<dbReference type="InterPro" id="IPR051218">
    <property type="entry name" value="Sec_MonoDiacylglyc_Lipase"/>
</dbReference>
<evidence type="ECO:0000313" key="7">
    <source>
        <dbReference type="EMBL" id="PFH50218.1"/>
    </source>
</evidence>
<feature type="chain" id="PRO_5012428094" description="Fungal lipase-type domain-containing protein" evidence="5">
    <location>
        <begin position="21"/>
        <end position="301"/>
    </location>
</feature>
<dbReference type="PANTHER" id="PTHR45856">
    <property type="entry name" value="ALPHA/BETA-HYDROLASES SUPERFAMILY PROTEIN"/>
    <property type="match status" value="1"/>
</dbReference>
<evidence type="ECO:0000256" key="5">
    <source>
        <dbReference type="SAM" id="SignalP"/>
    </source>
</evidence>
<dbReference type="PANTHER" id="PTHR45856:SF25">
    <property type="entry name" value="FUNGAL LIPASE-LIKE DOMAIN-CONTAINING PROTEIN"/>
    <property type="match status" value="1"/>
</dbReference>
<dbReference type="SUPFAM" id="SSF53474">
    <property type="entry name" value="alpha/beta-Hydrolases"/>
    <property type="match status" value="1"/>
</dbReference>
<dbReference type="Gene3D" id="3.40.50.1820">
    <property type="entry name" value="alpha/beta hydrolase"/>
    <property type="match status" value="1"/>
</dbReference>
<proteinExistence type="inferred from homology"/>
<dbReference type="Proteomes" id="UP000242287">
    <property type="component" value="Unassembled WGS sequence"/>
</dbReference>
<evidence type="ECO:0000256" key="3">
    <source>
        <dbReference type="ARBA" id="ARBA00047591"/>
    </source>
</evidence>
<evidence type="ECO:0000256" key="2">
    <source>
        <dbReference type="ARBA" id="ARBA00043996"/>
    </source>
</evidence>
<accession>A0A2A9NJG2</accession>
<name>A0A2A9NJG2_9AGAR</name>
<dbReference type="InterPro" id="IPR029058">
    <property type="entry name" value="AB_hydrolase_fold"/>
</dbReference>
<comment type="catalytic activity">
    <reaction evidence="4">
        <text>a monoacylglycerol + H2O = glycerol + a fatty acid + H(+)</text>
        <dbReference type="Rhea" id="RHEA:15245"/>
        <dbReference type="ChEBI" id="CHEBI:15377"/>
        <dbReference type="ChEBI" id="CHEBI:15378"/>
        <dbReference type="ChEBI" id="CHEBI:17408"/>
        <dbReference type="ChEBI" id="CHEBI:17754"/>
        <dbReference type="ChEBI" id="CHEBI:28868"/>
    </reaction>
</comment>
<dbReference type="GO" id="GO:0006629">
    <property type="term" value="P:lipid metabolic process"/>
    <property type="evidence" value="ECO:0007669"/>
    <property type="project" value="InterPro"/>
</dbReference>
<dbReference type="InterPro" id="IPR002921">
    <property type="entry name" value="Fungal_lipase-type"/>
</dbReference>
<dbReference type="Pfam" id="PF01764">
    <property type="entry name" value="Lipase_3"/>
    <property type="match status" value="1"/>
</dbReference>
<dbReference type="CDD" id="cd00519">
    <property type="entry name" value="Lipase_3"/>
    <property type="match status" value="1"/>
</dbReference>
<evidence type="ECO:0000256" key="1">
    <source>
        <dbReference type="ARBA" id="ARBA00023157"/>
    </source>
</evidence>